<protein>
    <submittedName>
        <fullName evidence="2">Uncharacterized protein</fullName>
    </submittedName>
</protein>
<dbReference type="RefSeq" id="WP_078766477.1">
    <property type="nucleotide sequence ID" value="NZ_FUXZ01000009.1"/>
</dbReference>
<organism evidence="2 3">
    <name type="scientific">Eubacterium uniforme</name>
    <dbReference type="NCBI Taxonomy" id="39495"/>
    <lineage>
        <taxon>Bacteria</taxon>
        <taxon>Bacillati</taxon>
        <taxon>Bacillota</taxon>
        <taxon>Clostridia</taxon>
        <taxon>Eubacteriales</taxon>
        <taxon>Eubacteriaceae</taxon>
        <taxon>Eubacterium</taxon>
    </lineage>
</organism>
<proteinExistence type="predicted"/>
<evidence type="ECO:0000313" key="3">
    <source>
        <dbReference type="Proteomes" id="UP000190814"/>
    </source>
</evidence>
<accession>A0A1T4VUN1</accession>
<keyword evidence="1" id="KW-0472">Membrane</keyword>
<evidence type="ECO:0000313" key="2">
    <source>
        <dbReference type="EMBL" id="SKA68629.1"/>
    </source>
</evidence>
<dbReference type="Gene3D" id="2.50.20.20">
    <property type="match status" value="1"/>
</dbReference>
<sequence>MSLREKLVELNTRCLLIIISIICLILFIVFYITSCGSTENLEAGAILDNAKLAVSDIKSAKIHMGITYDLVTSVDDEEKNIIEHMDCNIETTSNPVITHMKGIDKLDFDGEESQNEVEVYSMENADNNIVYSRNTPLKEDDESKQEWYKNVSAANGGQLKAQMSLVSTFSNNREKFRVKKMEKVGKIRCTKVSGILSSDLLNEALKGMGNEDVNSIISVANADKEEPVDIEITAWFSKKSSRPVRITMDLSKLMEKMLISESADNSSTYKVNKYIIDIRYSKFNKVGIISVPDEVIESAVENIEKTPSNEAMKKYLENIDLKSIGLDVEDMDNWTDEDWQDAKDALYDFYGITDSSEE</sequence>
<gene>
    <name evidence="2" type="ORF">SAMN02745111_01621</name>
</gene>
<feature type="transmembrane region" description="Helical" evidence="1">
    <location>
        <begin position="12"/>
        <end position="32"/>
    </location>
</feature>
<dbReference type="Pfam" id="PF20316">
    <property type="entry name" value="DUF6612"/>
    <property type="match status" value="1"/>
</dbReference>
<evidence type="ECO:0000256" key="1">
    <source>
        <dbReference type="SAM" id="Phobius"/>
    </source>
</evidence>
<dbReference type="AlphaFoldDB" id="A0A1T4VUN1"/>
<name>A0A1T4VUN1_9FIRM</name>
<keyword evidence="1" id="KW-0812">Transmembrane</keyword>
<reference evidence="2 3" key="1">
    <citation type="submission" date="2017-02" db="EMBL/GenBank/DDBJ databases">
        <authorList>
            <person name="Peterson S.W."/>
        </authorList>
    </citation>
    <scope>NUCLEOTIDE SEQUENCE [LARGE SCALE GENOMIC DNA]</scope>
    <source>
        <strain evidence="2 3">ATCC 35992</strain>
    </source>
</reference>
<dbReference type="Proteomes" id="UP000190814">
    <property type="component" value="Unassembled WGS sequence"/>
</dbReference>
<dbReference type="EMBL" id="FUXZ01000009">
    <property type="protein sequence ID" value="SKA68629.1"/>
    <property type="molecule type" value="Genomic_DNA"/>
</dbReference>
<keyword evidence="3" id="KW-1185">Reference proteome</keyword>
<dbReference type="STRING" id="39495.SAMN02745111_01621"/>
<dbReference type="InterPro" id="IPR046720">
    <property type="entry name" value="DUF6612"/>
</dbReference>
<keyword evidence="1" id="KW-1133">Transmembrane helix</keyword>
<dbReference type="OrthoDB" id="1852432at2"/>